<reference evidence="4 5" key="1">
    <citation type="submission" date="2015-09" db="EMBL/GenBank/DDBJ databases">
        <title>Host preference determinants of Valsa canker pathogens revealed by comparative genomics.</title>
        <authorList>
            <person name="Yin Z."/>
            <person name="Huang L."/>
        </authorList>
    </citation>
    <scope>NUCLEOTIDE SEQUENCE [LARGE SCALE GENOMIC DNA]</scope>
    <source>
        <strain evidence="4 5">YSFL</strain>
    </source>
</reference>
<proteinExistence type="inferred from homology"/>
<dbReference type="GO" id="GO:0016787">
    <property type="term" value="F:hydrolase activity"/>
    <property type="evidence" value="ECO:0007669"/>
    <property type="project" value="UniProtKB-KW"/>
</dbReference>
<evidence type="ECO:0000313" key="5">
    <source>
        <dbReference type="Proteomes" id="UP000284375"/>
    </source>
</evidence>
<evidence type="ECO:0000256" key="2">
    <source>
        <dbReference type="ARBA" id="ARBA00022801"/>
    </source>
</evidence>
<name>A0A423WLG9_CYTCH</name>
<accession>A0A423WLG9</accession>
<dbReference type="AlphaFoldDB" id="A0A423WLG9"/>
<dbReference type="InterPro" id="IPR050789">
    <property type="entry name" value="Diverse_Enzym_Activities"/>
</dbReference>
<feature type="domain" description="Beta-lactamase-related" evidence="3">
    <location>
        <begin position="7"/>
        <end position="357"/>
    </location>
</feature>
<dbReference type="Gene3D" id="3.40.710.10">
    <property type="entry name" value="DD-peptidase/beta-lactamase superfamily"/>
    <property type="match status" value="1"/>
</dbReference>
<keyword evidence="5" id="KW-1185">Reference proteome</keyword>
<evidence type="ECO:0000259" key="3">
    <source>
        <dbReference type="Pfam" id="PF00144"/>
    </source>
</evidence>
<dbReference type="PANTHER" id="PTHR43283">
    <property type="entry name" value="BETA-LACTAMASE-RELATED"/>
    <property type="match status" value="1"/>
</dbReference>
<comment type="caution">
    <text evidence="4">The sequence shown here is derived from an EMBL/GenBank/DDBJ whole genome shotgun (WGS) entry which is preliminary data.</text>
</comment>
<dbReference type="PANTHER" id="PTHR43283:SF17">
    <property type="entry name" value="(LOVD), PUTATIVE (AFU_ORTHOLOGUE AFUA_5G00920)-RELATED"/>
    <property type="match status" value="1"/>
</dbReference>
<dbReference type="STRING" id="252740.A0A423WLG9"/>
<gene>
    <name evidence="4" type="ORF">VSDG_00877</name>
</gene>
<dbReference type="OrthoDB" id="428260at2759"/>
<dbReference type="SUPFAM" id="SSF56601">
    <property type="entry name" value="beta-lactamase/transpeptidase-like"/>
    <property type="match status" value="1"/>
</dbReference>
<organism evidence="4 5">
    <name type="scientific">Cytospora chrysosperma</name>
    <name type="common">Cytospora canker fungus</name>
    <name type="synonym">Sphaeria chrysosperma</name>
    <dbReference type="NCBI Taxonomy" id="252740"/>
    <lineage>
        <taxon>Eukaryota</taxon>
        <taxon>Fungi</taxon>
        <taxon>Dikarya</taxon>
        <taxon>Ascomycota</taxon>
        <taxon>Pezizomycotina</taxon>
        <taxon>Sordariomycetes</taxon>
        <taxon>Sordariomycetidae</taxon>
        <taxon>Diaporthales</taxon>
        <taxon>Cytosporaceae</taxon>
        <taxon>Cytospora</taxon>
    </lineage>
</organism>
<dbReference type="Pfam" id="PF00144">
    <property type="entry name" value="Beta-lactamase"/>
    <property type="match status" value="1"/>
</dbReference>
<dbReference type="InterPro" id="IPR012338">
    <property type="entry name" value="Beta-lactam/transpept-like"/>
</dbReference>
<keyword evidence="2" id="KW-0378">Hydrolase</keyword>
<dbReference type="InterPro" id="IPR001466">
    <property type="entry name" value="Beta-lactam-related"/>
</dbReference>
<sequence>MASLPFETKISQALADNIIPGVVLRAKSKDGRIDYTKSIGPWDTTTIFSMKSMTKLLTSIAAAQAIEQGLITLDTDVTPLLPTLAAKPILTGFDSSGKPLLRKRRAAITFRHLMTHSYGQTYSMMDPGVTGRYLKSQGVPEVPIDGSRSVEETFDFPLLFEPGEAWMYGPGIDWAGLVLEKVTGVSLEELMRVHIFAPLGIRDITFFPARRPGMVERIAGLSMRDEQTGKSVPAPPEMADVDPAQIKHCLGGSGLFASIDDYLKVLESILADDEKLLKKDNVAEFLFQSQLRVKGKLEVTELAVGWTPGPDEGYTWSLSGLLTPGGKDHRGKAFLQWGGMYNSSWFIDRETGLIALFCTCLIPPADAQVEEVMKIYELGLYEQLKA</sequence>
<protein>
    <recommendedName>
        <fullName evidence="3">Beta-lactamase-related domain-containing protein</fullName>
    </recommendedName>
</protein>
<comment type="similarity">
    <text evidence="1">Belongs to the class-A beta-lactamase family.</text>
</comment>
<dbReference type="Proteomes" id="UP000284375">
    <property type="component" value="Unassembled WGS sequence"/>
</dbReference>
<dbReference type="EMBL" id="LJZO01000002">
    <property type="protein sequence ID" value="ROW04258.1"/>
    <property type="molecule type" value="Genomic_DNA"/>
</dbReference>
<evidence type="ECO:0000313" key="4">
    <source>
        <dbReference type="EMBL" id="ROW04258.1"/>
    </source>
</evidence>
<evidence type="ECO:0000256" key="1">
    <source>
        <dbReference type="ARBA" id="ARBA00009009"/>
    </source>
</evidence>